<evidence type="ECO:0000313" key="3">
    <source>
        <dbReference type="Proteomes" id="UP000467379"/>
    </source>
</evidence>
<dbReference type="EMBL" id="AP022606">
    <property type="protein sequence ID" value="BBZ13034.1"/>
    <property type="molecule type" value="Genomic_DNA"/>
</dbReference>
<accession>A0ABM7KQ13</accession>
<gene>
    <name evidence="2" type="ORF">MBRA_32290</name>
</gene>
<evidence type="ECO:0000256" key="1">
    <source>
        <dbReference type="SAM" id="MobiDB-lite"/>
    </source>
</evidence>
<organism evidence="2 3">
    <name type="scientific">Mycobacterium branderi</name>
    <dbReference type="NCBI Taxonomy" id="43348"/>
    <lineage>
        <taxon>Bacteria</taxon>
        <taxon>Bacillati</taxon>
        <taxon>Actinomycetota</taxon>
        <taxon>Actinomycetes</taxon>
        <taxon>Mycobacteriales</taxon>
        <taxon>Mycobacteriaceae</taxon>
        <taxon>Mycobacterium</taxon>
    </lineage>
</organism>
<reference evidence="2 3" key="1">
    <citation type="journal article" date="2019" name="Emerg. Microbes Infect.">
        <title>Comprehensive subspecies identification of 175 nontuberculous mycobacteria species based on 7547 genomic profiles.</title>
        <authorList>
            <person name="Matsumoto Y."/>
            <person name="Kinjo T."/>
            <person name="Motooka D."/>
            <person name="Nabeya D."/>
            <person name="Jung N."/>
            <person name="Uechi K."/>
            <person name="Horii T."/>
            <person name="Iida T."/>
            <person name="Fujita J."/>
            <person name="Nakamura S."/>
        </authorList>
    </citation>
    <scope>NUCLEOTIDE SEQUENCE [LARGE SCALE GENOMIC DNA]</scope>
    <source>
        <strain evidence="2 3">JCM 12687</strain>
    </source>
</reference>
<protein>
    <recommendedName>
        <fullName evidence="4">Transposase</fullName>
    </recommendedName>
</protein>
<evidence type="ECO:0008006" key="4">
    <source>
        <dbReference type="Google" id="ProtNLM"/>
    </source>
</evidence>
<dbReference type="Proteomes" id="UP000467379">
    <property type="component" value="Chromosome"/>
</dbReference>
<name>A0ABM7KQ13_9MYCO</name>
<feature type="region of interest" description="Disordered" evidence="1">
    <location>
        <begin position="123"/>
        <end position="148"/>
    </location>
</feature>
<sequence>MKEDNGQHRDCAQALDVSAKILLGRAPGLHPLDGANGVIQAHGGIVAFPAAPKGWIRIEYVGGSALVTVSWPAVPVSCRRGSTRQFTGEANPSLDLKDEVAQPISNAGALSRGSRCGAFTGHHQLPGNRMYSKHPTTHESRGRYGDMV</sequence>
<evidence type="ECO:0000313" key="2">
    <source>
        <dbReference type="EMBL" id="BBZ13034.1"/>
    </source>
</evidence>
<proteinExistence type="predicted"/>
<keyword evidence="3" id="KW-1185">Reference proteome</keyword>
<feature type="compositionally biased region" description="Basic and acidic residues" evidence="1">
    <location>
        <begin position="136"/>
        <end position="148"/>
    </location>
</feature>